<gene>
    <name evidence="1" type="ORF">OnM2_031019</name>
</gene>
<evidence type="ECO:0000313" key="2">
    <source>
        <dbReference type="Proteomes" id="UP000286134"/>
    </source>
</evidence>
<dbReference type="Proteomes" id="UP000286134">
    <property type="component" value="Unassembled WGS sequence"/>
</dbReference>
<protein>
    <submittedName>
        <fullName evidence="1">Uncharacterized protein</fullName>
    </submittedName>
</protein>
<sequence length="100" mass="11138">MDIKFIEWDKTASKDHAVSMKLSISDNNIIQTNNSILNDGHDIQLGGWSDVSSNNHDMAVSINIITDEIDELAQDQTADLGYINQCHELEEAESNLYASN</sequence>
<evidence type="ECO:0000313" key="1">
    <source>
        <dbReference type="EMBL" id="RKF62655.1"/>
    </source>
</evidence>
<accession>A0A420HZ04</accession>
<keyword evidence="2" id="KW-1185">Reference proteome</keyword>
<organism evidence="1 2">
    <name type="scientific">Erysiphe neolycopersici</name>
    <dbReference type="NCBI Taxonomy" id="212602"/>
    <lineage>
        <taxon>Eukaryota</taxon>
        <taxon>Fungi</taxon>
        <taxon>Dikarya</taxon>
        <taxon>Ascomycota</taxon>
        <taxon>Pezizomycotina</taxon>
        <taxon>Leotiomycetes</taxon>
        <taxon>Erysiphales</taxon>
        <taxon>Erysiphaceae</taxon>
        <taxon>Erysiphe</taxon>
    </lineage>
</organism>
<dbReference type="AlphaFoldDB" id="A0A420HZ04"/>
<proteinExistence type="predicted"/>
<name>A0A420HZ04_9PEZI</name>
<reference evidence="1 2" key="1">
    <citation type="journal article" date="2018" name="BMC Genomics">
        <title>Comparative genome analyses reveal sequence features reflecting distinct modes of host-adaptation between dicot and monocot powdery mildew.</title>
        <authorList>
            <person name="Wu Y."/>
            <person name="Ma X."/>
            <person name="Pan Z."/>
            <person name="Kale S.D."/>
            <person name="Song Y."/>
            <person name="King H."/>
            <person name="Zhang Q."/>
            <person name="Presley C."/>
            <person name="Deng X."/>
            <person name="Wei C.I."/>
            <person name="Xiao S."/>
        </authorList>
    </citation>
    <scope>NUCLEOTIDE SEQUENCE [LARGE SCALE GENOMIC DNA]</scope>
    <source>
        <strain evidence="1">UMSG2</strain>
    </source>
</reference>
<comment type="caution">
    <text evidence="1">The sequence shown here is derived from an EMBL/GenBank/DDBJ whole genome shotgun (WGS) entry which is preliminary data.</text>
</comment>
<dbReference type="EMBL" id="MCFK01003190">
    <property type="protein sequence ID" value="RKF62655.1"/>
    <property type="molecule type" value="Genomic_DNA"/>
</dbReference>